<dbReference type="Proteomes" id="UP001219518">
    <property type="component" value="Unassembled WGS sequence"/>
</dbReference>
<dbReference type="InterPro" id="IPR000477">
    <property type="entry name" value="RT_dom"/>
</dbReference>
<dbReference type="SUPFAM" id="SSF56672">
    <property type="entry name" value="DNA/RNA polymerases"/>
    <property type="match status" value="1"/>
</dbReference>
<dbReference type="EMBL" id="JAHWGI010000122">
    <property type="protein sequence ID" value="KAK3909803.1"/>
    <property type="molecule type" value="Genomic_DNA"/>
</dbReference>
<dbReference type="PROSITE" id="PS50878">
    <property type="entry name" value="RT_POL"/>
    <property type="match status" value="1"/>
</dbReference>
<sequence>MKSTSVRLASLIGHSLYASGECEVQVYERGREYSLRFIVCETQDDFVPLLGREWLDAIIPEWRLMLGFRQIEDESQVKLVKNDGVKEEIEKLKKKYPAVFSDDDSSSIVGFTASVVLKSNCRPVFHKEYMVPYKGRYVRVERSEWASPMWPVPKPHSSEIRVVHDYKRTVNPCIVVDHYPLPVPVDIFNAMRGCKYYCLLDCTDAFMQLKLEEKSQEILVLNTCIGLLKPTRLPYGLASASACFQSVIDQILAGLKKTRAYIDDIIIGGESVEDCRQNLNAALARLEKHNVRVKSEKIKLYKTEIEILGYELGHNVYKPSQKKVNAIVNCAVPKNAAEVHSYVGMINFYGKFLPQASTRFKPLYDLLTKDAVWDWSERCEEALELKYRKSSQMGPADMLSRLPVKEYAFDETCKIVVEIPELPVSRETVFQETEADPQLSAVKSYILKGWPESCPAPDLKTYFDVRN</sequence>
<name>A0AAE1GVS9_9NEOP</name>
<dbReference type="PANTHER" id="PTHR37984">
    <property type="entry name" value="PROTEIN CBG26694"/>
    <property type="match status" value="1"/>
</dbReference>
<dbReference type="InterPro" id="IPR043502">
    <property type="entry name" value="DNA/RNA_pol_sf"/>
</dbReference>
<keyword evidence="3" id="KW-1185">Reference proteome</keyword>
<dbReference type="PANTHER" id="PTHR37984:SF5">
    <property type="entry name" value="PROTEIN NYNRIN-LIKE"/>
    <property type="match status" value="1"/>
</dbReference>
<dbReference type="GO" id="GO:0071897">
    <property type="term" value="P:DNA biosynthetic process"/>
    <property type="evidence" value="ECO:0007669"/>
    <property type="project" value="UniProtKB-ARBA"/>
</dbReference>
<evidence type="ECO:0000259" key="1">
    <source>
        <dbReference type="PROSITE" id="PS50878"/>
    </source>
</evidence>
<accession>A0AAE1GVS9</accession>
<dbReference type="InterPro" id="IPR043128">
    <property type="entry name" value="Rev_trsase/Diguanyl_cyclase"/>
</dbReference>
<protein>
    <recommendedName>
        <fullName evidence="1">Reverse transcriptase domain-containing protein</fullName>
    </recommendedName>
</protein>
<dbReference type="Pfam" id="PF00078">
    <property type="entry name" value="RVT_1"/>
    <property type="match status" value="1"/>
</dbReference>
<comment type="caution">
    <text evidence="2">The sequence shown here is derived from an EMBL/GenBank/DDBJ whole genome shotgun (WGS) entry which is preliminary data.</text>
</comment>
<evidence type="ECO:0000313" key="2">
    <source>
        <dbReference type="EMBL" id="KAK3909803.1"/>
    </source>
</evidence>
<gene>
    <name evidence="2" type="ORF">KUF71_019812</name>
</gene>
<dbReference type="AlphaFoldDB" id="A0AAE1GVS9"/>
<evidence type="ECO:0000313" key="3">
    <source>
        <dbReference type="Proteomes" id="UP001219518"/>
    </source>
</evidence>
<dbReference type="InterPro" id="IPR050951">
    <property type="entry name" value="Retrovirus_Pol_polyprotein"/>
</dbReference>
<proteinExistence type="predicted"/>
<reference evidence="2" key="1">
    <citation type="submission" date="2021-07" db="EMBL/GenBank/DDBJ databases">
        <authorList>
            <person name="Catto M.A."/>
            <person name="Jacobson A."/>
            <person name="Kennedy G."/>
            <person name="Labadie P."/>
            <person name="Hunt B.G."/>
            <person name="Srinivasan R."/>
        </authorList>
    </citation>
    <scope>NUCLEOTIDE SEQUENCE</scope>
    <source>
        <strain evidence="2">PL_HMW_Pooled</strain>
        <tissue evidence="2">Head</tissue>
    </source>
</reference>
<dbReference type="Gene3D" id="3.10.10.10">
    <property type="entry name" value="HIV Type 1 Reverse Transcriptase, subunit A, domain 1"/>
    <property type="match status" value="1"/>
</dbReference>
<organism evidence="2 3">
    <name type="scientific">Frankliniella fusca</name>
    <dbReference type="NCBI Taxonomy" id="407009"/>
    <lineage>
        <taxon>Eukaryota</taxon>
        <taxon>Metazoa</taxon>
        <taxon>Ecdysozoa</taxon>
        <taxon>Arthropoda</taxon>
        <taxon>Hexapoda</taxon>
        <taxon>Insecta</taxon>
        <taxon>Pterygota</taxon>
        <taxon>Neoptera</taxon>
        <taxon>Paraneoptera</taxon>
        <taxon>Thysanoptera</taxon>
        <taxon>Terebrantia</taxon>
        <taxon>Thripoidea</taxon>
        <taxon>Thripidae</taxon>
        <taxon>Frankliniella</taxon>
    </lineage>
</organism>
<dbReference type="CDD" id="cd01647">
    <property type="entry name" value="RT_LTR"/>
    <property type="match status" value="1"/>
</dbReference>
<reference evidence="2" key="2">
    <citation type="journal article" date="2023" name="BMC Genomics">
        <title>Pest status, molecular evolution, and epigenetic factors derived from the genome assembly of Frankliniella fusca, a thysanopteran phytovirus vector.</title>
        <authorList>
            <person name="Catto M.A."/>
            <person name="Labadie P.E."/>
            <person name="Jacobson A.L."/>
            <person name="Kennedy G.G."/>
            <person name="Srinivasan R."/>
            <person name="Hunt B.G."/>
        </authorList>
    </citation>
    <scope>NUCLEOTIDE SEQUENCE</scope>
    <source>
        <strain evidence="2">PL_HMW_Pooled</strain>
    </source>
</reference>
<dbReference type="Gene3D" id="3.30.70.270">
    <property type="match status" value="2"/>
</dbReference>
<feature type="domain" description="Reverse transcriptase" evidence="1">
    <location>
        <begin position="133"/>
        <end position="312"/>
    </location>
</feature>